<comment type="caution">
    <text evidence="3">The sequence shown here is derived from an EMBL/GenBank/DDBJ whole genome shotgun (WGS) entry which is preliminary data.</text>
</comment>
<protein>
    <submittedName>
        <fullName evidence="3">Uncharacterized protein</fullName>
    </submittedName>
</protein>
<dbReference type="OMA" id="HKGVNRD"/>
<dbReference type="EMBL" id="BEZZ01000748">
    <property type="protein sequence ID" value="GCC35824.1"/>
    <property type="molecule type" value="Genomic_DNA"/>
</dbReference>
<evidence type="ECO:0000256" key="2">
    <source>
        <dbReference type="SAM" id="MobiDB-lite"/>
    </source>
</evidence>
<evidence type="ECO:0000256" key="1">
    <source>
        <dbReference type="ARBA" id="ARBA00006160"/>
    </source>
</evidence>
<gene>
    <name evidence="3" type="ORF">chiPu_0014312</name>
</gene>
<comment type="similarity">
    <text evidence="1">Belongs to the UPF0711 family.</text>
</comment>
<feature type="compositionally biased region" description="Low complexity" evidence="2">
    <location>
        <begin position="196"/>
        <end position="211"/>
    </location>
</feature>
<name>A0A401SZJ7_CHIPU</name>
<dbReference type="PANTHER" id="PTHR31402">
    <property type="entry name" value="UPF0711 PROTEIN C18ORF21"/>
    <property type="match status" value="1"/>
</dbReference>
<evidence type="ECO:0000313" key="4">
    <source>
        <dbReference type="Proteomes" id="UP000287033"/>
    </source>
</evidence>
<dbReference type="STRING" id="137246.A0A401SZJ7"/>
<organism evidence="3 4">
    <name type="scientific">Chiloscyllium punctatum</name>
    <name type="common">Brownbanded bambooshark</name>
    <name type="synonym">Hemiscyllium punctatum</name>
    <dbReference type="NCBI Taxonomy" id="137246"/>
    <lineage>
        <taxon>Eukaryota</taxon>
        <taxon>Metazoa</taxon>
        <taxon>Chordata</taxon>
        <taxon>Craniata</taxon>
        <taxon>Vertebrata</taxon>
        <taxon>Chondrichthyes</taxon>
        <taxon>Elasmobranchii</taxon>
        <taxon>Galeomorphii</taxon>
        <taxon>Galeoidea</taxon>
        <taxon>Orectolobiformes</taxon>
        <taxon>Hemiscylliidae</taxon>
        <taxon>Chiloscyllium</taxon>
    </lineage>
</organism>
<evidence type="ECO:0000313" key="3">
    <source>
        <dbReference type="EMBL" id="GCC35824.1"/>
    </source>
</evidence>
<feature type="compositionally biased region" description="Polar residues" evidence="2">
    <location>
        <begin position="172"/>
        <end position="193"/>
    </location>
</feature>
<feature type="region of interest" description="Disordered" evidence="2">
    <location>
        <begin position="158"/>
        <end position="211"/>
    </location>
</feature>
<keyword evidence="4" id="KW-1185">Reference proteome</keyword>
<accession>A0A401SZJ7</accession>
<dbReference type="AlphaFoldDB" id="A0A401SZJ7"/>
<dbReference type="InterPro" id="IPR029779">
    <property type="entry name" value="Rmp24-like"/>
</dbReference>
<dbReference type="OrthoDB" id="10049098at2759"/>
<dbReference type="Pfam" id="PF15719">
    <property type="entry name" value="Rmp24-like"/>
    <property type="match status" value="1"/>
</dbReference>
<sequence length="248" mass="28256">MATSVVKRLQSLKKLAFQLKETCPAEARYLLWTCRVIAGTKVNPEGVCSHCFECLLPGNHRVRLKSKRRMTVQIKKLLRREAANWKLNLKQVRQLQKYRNSRSTLNTTVQFVNRKCQVSFVMAAFVSLVTCYTCKETSKFYGANRMCLPARPRIPRSLSKTKTDMKTLEARTPQSMQQETHYSPLTNKSSSKSKCPATTPRTSVSTSSASLKSVKGKKLHCSRLKMLLNCEQKQQNNKGTLRDFLTSV</sequence>
<proteinExistence type="inferred from homology"/>
<reference evidence="3 4" key="1">
    <citation type="journal article" date="2018" name="Nat. Ecol. Evol.">
        <title>Shark genomes provide insights into elasmobranch evolution and the origin of vertebrates.</title>
        <authorList>
            <person name="Hara Y"/>
            <person name="Yamaguchi K"/>
            <person name="Onimaru K"/>
            <person name="Kadota M"/>
            <person name="Koyanagi M"/>
            <person name="Keeley SD"/>
            <person name="Tatsumi K"/>
            <person name="Tanaka K"/>
            <person name="Motone F"/>
            <person name="Kageyama Y"/>
            <person name="Nozu R"/>
            <person name="Adachi N"/>
            <person name="Nishimura O"/>
            <person name="Nakagawa R"/>
            <person name="Tanegashima C"/>
            <person name="Kiyatake I"/>
            <person name="Matsumoto R"/>
            <person name="Murakumo K"/>
            <person name="Nishida K"/>
            <person name="Terakita A"/>
            <person name="Kuratani S"/>
            <person name="Sato K"/>
            <person name="Hyodo S Kuraku.S."/>
        </authorList>
    </citation>
    <scope>NUCLEOTIDE SEQUENCE [LARGE SCALE GENOMIC DNA]</scope>
</reference>
<dbReference type="PANTHER" id="PTHR31402:SF2">
    <property type="entry name" value="UPF0711 PROTEIN C18ORF21"/>
    <property type="match status" value="1"/>
</dbReference>
<dbReference type="Proteomes" id="UP000287033">
    <property type="component" value="Unassembled WGS sequence"/>
</dbReference>